<reference evidence="8" key="1">
    <citation type="journal article" date="2017" name="Nature">
        <title>Asgard archaea illuminate the origin of eukaryotic cellular complexity.</title>
        <authorList>
            <person name="Zaremba-Niedzwiedzka K."/>
            <person name="Caceres E.F."/>
            <person name="Saw J.H."/>
            <person name="Backstrom D."/>
            <person name="Juzokaite L."/>
            <person name="Vancaester E."/>
            <person name="Seitz K.W."/>
            <person name="Anantharaman K."/>
            <person name="Starnawski P."/>
            <person name="Kjeldsen K.U."/>
            <person name="Scott M.B."/>
            <person name="Nunoura T."/>
            <person name="Banfield J.F."/>
            <person name="Schramm A."/>
            <person name="Baker B.J."/>
            <person name="Spang A."/>
            <person name="Ettema T.J.G."/>
        </authorList>
    </citation>
    <scope>NUCLEOTIDE SEQUENCE</scope>
    <source>
        <strain evidence="8">LCB_4</strain>
    </source>
</reference>
<dbReference type="SUPFAM" id="SSF52540">
    <property type="entry name" value="P-loop containing nucleoside triphosphate hydrolases"/>
    <property type="match status" value="1"/>
</dbReference>
<dbReference type="Gene3D" id="3.40.50.300">
    <property type="entry name" value="P-loop containing nucleotide triphosphate hydrolases"/>
    <property type="match status" value="1"/>
</dbReference>
<evidence type="ECO:0000259" key="6">
    <source>
        <dbReference type="SMART" id="SM00382"/>
    </source>
</evidence>
<keyword evidence="2 5" id="KW-0235">DNA replication</keyword>
<dbReference type="KEGG" id="oyw:OdinLCB4_003250"/>
<dbReference type="InterPro" id="IPR050311">
    <property type="entry name" value="ORC1/CDC6"/>
</dbReference>
<keyword evidence="3 5" id="KW-0547">Nucleotide-binding</keyword>
<dbReference type="HAMAP" id="MF_01407">
    <property type="entry name" value="ORC1_type_DNA_replic_protein"/>
    <property type="match status" value="1"/>
</dbReference>
<dbReference type="InterPro" id="IPR015163">
    <property type="entry name" value="Cdc6_C"/>
</dbReference>
<dbReference type="PANTHER" id="PTHR10763:SF31">
    <property type="entry name" value="ORC1-TYPE DNA REPLICATION PROTEIN 2"/>
    <property type="match status" value="1"/>
</dbReference>
<dbReference type="Pfam" id="PF13401">
    <property type="entry name" value="AAA_22"/>
    <property type="match status" value="1"/>
</dbReference>
<dbReference type="NCBIfam" id="NF001623">
    <property type="entry name" value="PRK00411.1-1"/>
    <property type="match status" value="1"/>
</dbReference>
<name>A0AAF0D3M5_ODILC</name>
<dbReference type="PANTHER" id="PTHR10763">
    <property type="entry name" value="CELL DIVISION CONTROL PROTEIN 6-RELATED"/>
    <property type="match status" value="1"/>
</dbReference>
<dbReference type="Gene3D" id="1.10.8.60">
    <property type="match status" value="1"/>
</dbReference>
<feature type="binding site" evidence="5">
    <location>
        <position position="211"/>
    </location>
    <ligand>
        <name>ATP</name>
        <dbReference type="ChEBI" id="CHEBI:30616"/>
    </ligand>
</feature>
<dbReference type="InterPro" id="IPR027417">
    <property type="entry name" value="P-loop_NTPase"/>
</dbReference>
<comment type="similarity">
    <text evidence="1 5">Belongs to the CDC6/cdc18 family.</text>
</comment>
<dbReference type="Pfam" id="PF22703">
    <property type="entry name" value="Cdc6_lid"/>
    <property type="match status" value="1"/>
</dbReference>
<organism evidence="8 9">
    <name type="scientific">Odinarchaeota yellowstonii (strain LCB_4)</name>
    <dbReference type="NCBI Taxonomy" id="1841599"/>
    <lineage>
        <taxon>Archaea</taxon>
        <taxon>Promethearchaeati</taxon>
        <taxon>Candidatus Odinarchaeota</taxon>
        <taxon>Candidatus Odinarchaeia</taxon>
        <taxon>Candidatus Odinarchaeales</taxon>
        <taxon>Candidatus Odinarchaeaceae</taxon>
        <taxon>Candidatus Odinarchaeum</taxon>
    </lineage>
</organism>
<dbReference type="Pfam" id="PF09079">
    <property type="entry name" value="WHD_Cdc6"/>
    <property type="match status" value="1"/>
</dbReference>
<sequence>MDTLEEKFQKISVFKDESKLSVFYVPENLPHRERELHQLLNIFKPVIDSPGAFSRIVLITGPVGTGKTAVAKRLGALIGEAAKRGGVNLKYVHINCRREKTNFLILLQLARSLIPNIPNRGYSPAELLNIIVKSISEQDVSIILVLDEIDYILNTIGEEIIYDLTRVNDEKLNFKQPLSIILISKNDNIQVMLDESVLSLIPHSIIKFQPYTALQLEHILEERVKEAFYPSTISPGVLSLIAEIASEWGDARYALELLWRAGKYAEEEGLLKIFPEHVRKARADTCPEISKELILNLDRNDKLILLSISRTLIRSRVAYAPIGLIEKIYRLICEEYREKPRSHTQIWDRVRVLSRIGLISTRLSGKGVRGKSTIIGLADIPAEVLEKELIEWLKK</sequence>
<dbReference type="GO" id="GO:0005524">
    <property type="term" value="F:ATP binding"/>
    <property type="evidence" value="ECO:0007669"/>
    <property type="project" value="UniProtKB-UniRule"/>
</dbReference>
<reference evidence="8" key="2">
    <citation type="journal article" date="2022" name="Nat. Microbiol.">
        <title>A closed Candidatus Odinarchaeum chromosome exposes Asgard archaeal viruses.</title>
        <authorList>
            <person name="Tamarit D."/>
            <person name="Caceres E.F."/>
            <person name="Krupovic M."/>
            <person name="Nijland R."/>
            <person name="Eme L."/>
            <person name="Robinson N.P."/>
            <person name="Ettema T.J.G."/>
        </authorList>
    </citation>
    <scope>NUCLEOTIDE SEQUENCE</scope>
    <source>
        <strain evidence="8">LCB_4</strain>
    </source>
</reference>
<dbReference type="Gene3D" id="1.10.10.10">
    <property type="entry name" value="Winged helix-like DNA-binding domain superfamily/Winged helix DNA-binding domain"/>
    <property type="match status" value="1"/>
</dbReference>
<dbReference type="CDD" id="cd08768">
    <property type="entry name" value="Cdc6_C"/>
    <property type="match status" value="1"/>
</dbReference>
<gene>
    <name evidence="8" type="ORF">OdinLCB4_003250</name>
</gene>
<dbReference type="InterPro" id="IPR003593">
    <property type="entry name" value="AAA+_ATPase"/>
</dbReference>
<feature type="binding site" evidence="5">
    <location>
        <begin position="65"/>
        <end position="69"/>
    </location>
    <ligand>
        <name>ATP</name>
        <dbReference type="ChEBI" id="CHEBI:30616"/>
    </ligand>
</feature>
<proteinExistence type="inferred from homology"/>
<evidence type="ECO:0000313" key="8">
    <source>
        <dbReference type="EMBL" id="WEU41056.1"/>
    </source>
</evidence>
<dbReference type="Proteomes" id="UP000186851">
    <property type="component" value="Chromosome"/>
</dbReference>
<evidence type="ECO:0000256" key="3">
    <source>
        <dbReference type="ARBA" id="ARBA00022741"/>
    </source>
</evidence>
<evidence type="ECO:0000313" key="9">
    <source>
        <dbReference type="Proteomes" id="UP000186851"/>
    </source>
</evidence>
<dbReference type="InterPro" id="IPR036390">
    <property type="entry name" value="WH_DNA-bd_sf"/>
</dbReference>
<dbReference type="InterPro" id="IPR049945">
    <property type="entry name" value="AAA_22"/>
</dbReference>
<evidence type="ECO:0000259" key="7">
    <source>
        <dbReference type="SMART" id="SM01074"/>
    </source>
</evidence>
<dbReference type="SMART" id="SM01074">
    <property type="entry name" value="Cdc6_C"/>
    <property type="match status" value="1"/>
</dbReference>
<keyword evidence="4 5" id="KW-0067">ATP-binding</keyword>
<dbReference type="SUPFAM" id="SSF46785">
    <property type="entry name" value="Winged helix' DNA-binding domain"/>
    <property type="match status" value="1"/>
</dbReference>
<feature type="domain" description="AAA+ ATPase" evidence="6">
    <location>
        <begin position="53"/>
        <end position="212"/>
    </location>
</feature>
<dbReference type="InterPro" id="IPR036388">
    <property type="entry name" value="WH-like_DNA-bd_sf"/>
</dbReference>
<dbReference type="GO" id="GO:0016887">
    <property type="term" value="F:ATP hydrolysis activity"/>
    <property type="evidence" value="ECO:0007669"/>
    <property type="project" value="InterPro"/>
</dbReference>
<dbReference type="AlphaFoldDB" id="A0AAF0D3M5"/>
<dbReference type="NCBIfam" id="TIGR02928">
    <property type="entry name" value="orc1/cdc6 family replication initiation protein"/>
    <property type="match status" value="1"/>
</dbReference>
<feature type="binding site" evidence="5">
    <location>
        <position position="223"/>
    </location>
    <ligand>
        <name>ATP</name>
        <dbReference type="ChEBI" id="CHEBI:30616"/>
    </ligand>
</feature>
<evidence type="ECO:0000256" key="1">
    <source>
        <dbReference type="ARBA" id="ARBA00006184"/>
    </source>
</evidence>
<dbReference type="SMART" id="SM00382">
    <property type="entry name" value="AAA"/>
    <property type="match status" value="1"/>
</dbReference>
<dbReference type="InterPro" id="IPR014277">
    <property type="entry name" value="Orc1/Cdc6_arc"/>
</dbReference>
<comment type="function">
    <text evidence="5">Involved in regulation of DNA replication.</text>
</comment>
<evidence type="ECO:0000256" key="2">
    <source>
        <dbReference type="ARBA" id="ARBA00022705"/>
    </source>
</evidence>
<feature type="domain" description="Cdc6 C-terminal" evidence="7">
    <location>
        <begin position="305"/>
        <end position="389"/>
    </location>
</feature>
<protein>
    <recommendedName>
        <fullName evidence="5">ORC1-type DNA replication protein</fullName>
    </recommendedName>
</protein>
<evidence type="ECO:0000256" key="4">
    <source>
        <dbReference type="ARBA" id="ARBA00022840"/>
    </source>
</evidence>
<accession>A0AAF0D3M5</accession>
<dbReference type="GO" id="GO:0006260">
    <property type="term" value="P:DNA replication"/>
    <property type="evidence" value="ECO:0007669"/>
    <property type="project" value="UniProtKB-UniRule"/>
</dbReference>
<evidence type="ECO:0000256" key="5">
    <source>
        <dbReference type="HAMAP-Rule" id="MF_01407"/>
    </source>
</evidence>
<dbReference type="EMBL" id="CP091871">
    <property type="protein sequence ID" value="WEU41056.1"/>
    <property type="molecule type" value="Genomic_DNA"/>
</dbReference>
<dbReference type="InterPro" id="IPR055237">
    <property type="entry name" value="Cdc6_lid"/>
</dbReference>